<dbReference type="Pfam" id="PF13847">
    <property type="entry name" value="Methyltransf_31"/>
    <property type="match status" value="1"/>
</dbReference>
<evidence type="ECO:0000313" key="2">
    <source>
        <dbReference type="EMBL" id="GAI54268.1"/>
    </source>
</evidence>
<dbReference type="InterPro" id="IPR025714">
    <property type="entry name" value="Methyltranfer_dom"/>
</dbReference>
<organism evidence="2">
    <name type="scientific">marine sediment metagenome</name>
    <dbReference type="NCBI Taxonomy" id="412755"/>
    <lineage>
        <taxon>unclassified sequences</taxon>
        <taxon>metagenomes</taxon>
        <taxon>ecological metagenomes</taxon>
    </lineage>
</organism>
<dbReference type="Gene3D" id="3.40.50.150">
    <property type="entry name" value="Vaccinia Virus protein VP39"/>
    <property type="match status" value="1"/>
</dbReference>
<dbReference type="InterPro" id="IPR029063">
    <property type="entry name" value="SAM-dependent_MTases_sf"/>
</dbReference>
<sequence length="121" mass="13441">MYDKDPSKIRYSTKKRDDFGGNSDGFGIILDTFDDNENALLFATTPAGLRSDFMIFNDAVGRYETGESGRVIGIDFSEAMIDKARKNTRKLGYNNVEFLSGEIEHLPVSDNEADVVVSNCV</sequence>
<protein>
    <recommendedName>
        <fullName evidence="1">Methyltransferase domain-containing protein</fullName>
    </recommendedName>
</protein>
<reference evidence="2" key="1">
    <citation type="journal article" date="2014" name="Front. Microbiol.">
        <title>High frequency of phylogenetically diverse reductive dehalogenase-homologous genes in deep subseafloor sedimentary metagenomes.</title>
        <authorList>
            <person name="Kawai M."/>
            <person name="Futagami T."/>
            <person name="Toyoda A."/>
            <person name="Takaki Y."/>
            <person name="Nishi S."/>
            <person name="Hori S."/>
            <person name="Arai W."/>
            <person name="Tsubouchi T."/>
            <person name="Morono Y."/>
            <person name="Uchiyama I."/>
            <person name="Ito T."/>
            <person name="Fujiyama A."/>
            <person name="Inagaki F."/>
            <person name="Takami H."/>
        </authorList>
    </citation>
    <scope>NUCLEOTIDE SEQUENCE</scope>
    <source>
        <strain evidence="2">Expedition CK06-06</strain>
    </source>
</reference>
<dbReference type="EMBL" id="BARV01036470">
    <property type="protein sequence ID" value="GAI54268.1"/>
    <property type="molecule type" value="Genomic_DNA"/>
</dbReference>
<dbReference type="SUPFAM" id="SSF53335">
    <property type="entry name" value="S-adenosyl-L-methionine-dependent methyltransferases"/>
    <property type="match status" value="1"/>
</dbReference>
<gene>
    <name evidence="2" type="ORF">S06H3_56665</name>
</gene>
<dbReference type="AlphaFoldDB" id="X1PEK3"/>
<proteinExistence type="predicted"/>
<accession>X1PEK3</accession>
<name>X1PEK3_9ZZZZ</name>
<evidence type="ECO:0000259" key="1">
    <source>
        <dbReference type="Pfam" id="PF13847"/>
    </source>
</evidence>
<comment type="caution">
    <text evidence="2">The sequence shown here is derived from an EMBL/GenBank/DDBJ whole genome shotgun (WGS) entry which is preliminary data.</text>
</comment>
<dbReference type="CDD" id="cd02440">
    <property type="entry name" value="AdoMet_MTases"/>
    <property type="match status" value="1"/>
</dbReference>
<feature type="non-terminal residue" evidence="2">
    <location>
        <position position="121"/>
    </location>
</feature>
<feature type="domain" description="Methyltransferase" evidence="1">
    <location>
        <begin position="64"/>
        <end position="121"/>
    </location>
</feature>